<dbReference type="Gene3D" id="3.40.1580.10">
    <property type="entry name" value="SMI1/KNR4-like"/>
    <property type="match status" value="1"/>
</dbReference>
<dbReference type="BioCyc" id="CSTA292563:G1353-2354-MONOMER"/>
<gene>
    <name evidence="2" type="ordered locus">Cyast_2350</name>
</gene>
<feature type="domain" description="Knr4/Smi1-like" evidence="1">
    <location>
        <begin position="34"/>
        <end position="149"/>
    </location>
</feature>
<sequence length="203" mass="24721">MSNEIIEIITAILKYTNQNNQLTDSFQPRLTLIEIDNQLKHFPFKIPDEAKQLYQWHNGTNLTVEEPLFYYHYFLSIEESLKVYHQWQNFNQQDFYIYPENIFPLFTFEGEYYAIECSLEQQKTGKIWHIYHDNICVYNSLYSMLKSFLECYEKEAYKMMLVDHYWETEVNEKQVAEIKLKYNPIRQNMVTELAKTGQYFEYP</sequence>
<dbReference type="InterPro" id="IPR018958">
    <property type="entry name" value="Knr4/Smi1-like_dom"/>
</dbReference>
<organism evidence="2 3">
    <name type="scientific">Cyanobacterium stanieri (strain ATCC 29140 / PCC 7202)</name>
    <dbReference type="NCBI Taxonomy" id="292563"/>
    <lineage>
        <taxon>Bacteria</taxon>
        <taxon>Bacillati</taxon>
        <taxon>Cyanobacteriota</taxon>
        <taxon>Cyanophyceae</taxon>
        <taxon>Oscillatoriophycideae</taxon>
        <taxon>Chroococcales</taxon>
        <taxon>Geminocystaceae</taxon>
        <taxon>Cyanobacterium</taxon>
    </lineage>
</organism>
<dbReference type="eggNOG" id="COG4282">
    <property type="taxonomic scope" value="Bacteria"/>
</dbReference>
<dbReference type="EMBL" id="CP003940">
    <property type="protein sequence ID" value="AFZ48298.1"/>
    <property type="molecule type" value="Genomic_DNA"/>
</dbReference>
<name>K9YQB8_CYASC</name>
<evidence type="ECO:0000313" key="3">
    <source>
        <dbReference type="Proteomes" id="UP000010483"/>
    </source>
</evidence>
<evidence type="ECO:0000313" key="2">
    <source>
        <dbReference type="EMBL" id="AFZ48298.1"/>
    </source>
</evidence>
<dbReference type="Proteomes" id="UP000010483">
    <property type="component" value="Chromosome"/>
</dbReference>
<evidence type="ECO:0000259" key="1">
    <source>
        <dbReference type="Pfam" id="PF09346"/>
    </source>
</evidence>
<proteinExistence type="predicted"/>
<dbReference type="Pfam" id="PF09346">
    <property type="entry name" value="SMI1_KNR4"/>
    <property type="match status" value="1"/>
</dbReference>
<protein>
    <submittedName>
        <fullName evidence="2">Cell wall assembly/cell proliferation coordinating protein, KNR4</fullName>
    </submittedName>
</protein>
<dbReference type="KEGG" id="csn:Cyast_2350"/>
<keyword evidence="3" id="KW-1185">Reference proteome</keyword>
<accession>K9YQB8</accession>
<reference evidence="3" key="1">
    <citation type="journal article" date="2013" name="Proc. Natl. Acad. Sci. U.S.A.">
        <title>Improving the coverage of the cyanobacterial phylum using diversity-driven genome sequencing.</title>
        <authorList>
            <person name="Shih P.M."/>
            <person name="Wu D."/>
            <person name="Latifi A."/>
            <person name="Axen S.D."/>
            <person name="Fewer D.P."/>
            <person name="Talla E."/>
            <person name="Calteau A."/>
            <person name="Cai F."/>
            <person name="Tandeau de Marsac N."/>
            <person name="Rippka R."/>
            <person name="Herdman M."/>
            <person name="Sivonen K."/>
            <person name="Coursin T."/>
            <person name="Laurent T."/>
            <person name="Goodwin L."/>
            <person name="Nolan M."/>
            <person name="Davenport K.W."/>
            <person name="Han C.S."/>
            <person name="Rubin E.M."/>
            <person name="Eisen J.A."/>
            <person name="Woyke T."/>
            <person name="Gugger M."/>
            <person name="Kerfeld C.A."/>
        </authorList>
    </citation>
    <scope>NUCLEOTIDE SEQUENCE [LARGE SCALE GENOMIC DNA]</scope>
    <source>
        <strain evidence="3">ATCC 29140 / PCC 7202</strain>
    </source>
</reference>
<dbReference type="SUPFAM" id="SSF160631">
    <property type="entry name" value="SMI1/KNR4-like"/>
    <property type="match status" value="1"/>
</dbReference>
<dbReference type="HOGENOM" id="CLU_119463_0_0_3"/>
<dbReference type="AlphaFoldDB" id="K9YQB8"/>
<dbReference type="InterPro" id="IPR037883">
    <property type="entry name" value="Knr4/Smi1-like_sf"/>
</dbReference>